<dbReference type="InterPro" id="IPR009011">
    <property type="entry name" value="Man6P_isomerase_rcpt-bd_dom_sf"/>
</dbReference>
<name>A0AAV0XAW7_9HEMI</name>
<feature type="compositionally biased region" description="Basic and acidic residues" evidence="3">
    <location>
        <begin position="563"/>
        <end position="577"/>
    </location>
</feature>
<keyword evidence="7" id="KW-1185">Reference proteome</keyword>
<feature type="compositionally biased region" description="Polar residues" evidence="3">
    <location>
        <begin position="935"/>
        <end position="956"/>
    </location>
</feature>
<dbReference type="Proteomes" id="UP001160148">
    <property type="component" value="Unassembled WGS sequence"/>
</dbReference>
<feature type="compositionally biased region" description="Basic and acidic residues" evidence="3">
    <location>
        <begin position="342"/>
        <end position="353"/>
    </location>
</feature>
<feature type="compositionally biased region" description="Polar residues" evidence="3">
    <location>
        <begin position="578"/>
        <end position="600"/>
    </location>
</feature>
<reference evidence="6 7" key="1">
    <citation type="submission" date="2023-01" db="EMBL/GenBank/DDBJ databases">
        <authorList>
            <person name="Whitehead M."/>
        </authorList>
    </citation>
    <scope>NUCLEOTIDE SEQUENCE [LARGE SCALE GENOMIC DNA]</scope>
</reference>
<keyword evidence="2" id="KW-1015">Disulfide bond</keyword>
<gene>
    <name evidence="6" type="ORF">MEUPH1_LOCUS20075</name>
</gene>
<feature type="domain" description="MRH" evidence="5">
    <location>
        <begin position="69"/>
        <end position="195"/>
    </location>
</feature>
<feature type="chain" id="PRO_5043381856" description="MRH domain-containing protein" evidence="4">
    <location>
        <begin position="30"/>
        <end position="1545"/>
    </location>
</feature>
<feature type="region of interest" description="Disordered" evidence="3">
    <location>
        <begin position="519"/>
        <end position="817"/>
    </location>
</feature>
<evidence type="ECO:0000259" key="5">
    <source>
        <dbReference type="PROSITE" id="PS51914"/>
    </source>
</evidence>
<dbReference type="SUPFAM" id="SSF50911">
    <property type="entry name" value="Mannose 6-phosphate receptor domain"/>
    <property type="match status" value="1"/>
</dbReference>
<feature type="compositionally biased region" description="Basic and acidic residues" evidence="3">
    <location>
        <begin position="434"/>
        <end position="453"/>
    </location>
</feature>
<evidence type="ECO:0000256" key="4">
    <source>
        <dbReference type="SAM" id="SignalP"/>
    </source>
</evidence>
<feature type="compositionally biased region" description="Basic and acidic residues" evidence="3">
    <location>
        <begin position="323"/>
        <end position="334"/>
    </location>
</feature>
<feature type="compositionally biased region" description="Basic and acidic residues" evidence="3">
    <location>
        <begin position="462"/>
        <end position="485"/>
    </location>
</feature>
<feature type="region of interest" description="Disordered" evidence="3">
    <location>
        <begin position="1505"/>
        <end position="1545"/>
    </location>
</feature>
<evidence type="ECO:0000256" key="1">
    <source>
        <dbReference type="ARBA" id="ARBA00022729"/>
    </source>
</evidence>
<accession>A0AAV0XAW7</accession>
<feature type="compositionally biased region" description="Basic and acidic residues" evidence="3">
    <location>
        <begin position="412"/>
        <end position="426"/>
    </location>
</feature>
<organism evidence="6 7">
    <name type="scientific">Macrosiphum euphorbiae</name>
    <name type="common">potato aphid</name>
    <dbReference type="NCBI Taxonomy" id="13131"/>
    <lineage>
        <taxon>Eukaryota</taxon>
        <taxon>Metazoa</taxon>
        <taxon>Ecdysozoa</taxon>
        <taxon>Arthropoda</taxon>
        <taxon>Hexapoda</taxon>
        <taxon>Insecta</taxon>
        <taxon>Pterygota</taxon>
        <taxon>Neoptera</taxon>
        <taxon>Paraneoptera</taxon>
        <taxon>Hemiptera</taxon>
        <taxon>Sternorrhyncha</taxon>
        <taxon>Aphidomorpha</taxon>
        <taxon>Aphidoidea</taxon>
        <taxon>Aphididae</taxon>
        <taxon>Macrosiphini</taxon>
        <taxon>Macrosiphum</taxon>
    </lineage>
</organism>
<feature type="compositionally biased region" description="Polar residues" evidence="3">
    <location>
        <begin position="723"/>
        <end position="770"/>
    </location>
</feature>
<evidence type="ECO:0000256" key="2">
    <source>
        <dbReference type="ARBA" id="ARBA00023157"/>
    </source>
</evidence>
<feature type="compositionally biased region" description="Low complexity" evidence="3">
    <location>
        <begin position="771"/>
        <end position="784"/>
    </location>
</feature>
<feature type="compositionally biased region" description="Polar residues" evidence="3">
    <location>
        <begin position="610"/>
        <end position="636"/>
    </location>
</feature>
<sequence>MFSRSVSARKTMIFAAALIVSISVGVAAGGRPFDRPFGRPFNRPFGMCGLQKNTVVEEFKLSTLYPMFGEILTTESNDNIYVVSICQPVPRMFYDPRKLSGAIKLTPEGHTVDLGHIDQSNVIVNENSIVLTYVGGDRDRDVQDTCKGLRWTTYLTFVCDPTATHDILTLIDEDPDQPEICQVWFTVITSKICNRQPHLPLVIMEKDFSTLKNQNDHEKYSVRESTNSNLIPSRKIEFDYETSNINKNDKSLNIENKEKPNLNDLYNKFYKSFRNGHFSTSKENKITNDEIKNGNTTQISSKDQKRQSDKENKDNYLNKYKKTVNEKNEKEEAKGSNSKNNTPEDKMSSDYENNKLWIKKNNTVPFIPSKKEYSYPEKNETILHYNDLKKYLNQNKNSEGKYENSVLRESTEYDENKDGKLNHEFPEDVSNNDVKYKKPIDNENMEKTWRRNTFENQTSNKEMNDSSDNKKPSDNEKKLNQDNSKESNLNNDSSIYNRIPNTGNRIKYSTANEGTIFVTKDNQSQSKDNKSIIYDNNKVPGDVTKENITNQTHSKNNNPDSKSFPKEKQKNEIEKHPNNVNSSITESTPRADSTTENKPTGSGDKGIDANTFNTTKHTTNYDTNQTHSQNNNSESKSFQKEDKNNEIINNPKNVNSLITESTPRADSTTENKPTGSGDKDVDANTINKPKPNTNYGNSTTDSNENNTMKNNNNSTSGKDDNTIAVTTKTSPSNTMVNDHTNESGEVNGSSTESPVDGSINNIKTNNKSEPNGTIINETNNINKNLQPDQSIPVPSAHSSDNDESDNSKTTKDSTNQSENGFSFGNLFSNIFPNGIHVSAATIIGALASLTVVTGVVGTGINRYYYKQTGTDQIPFQGTIQSIFNWIKAIILLFCCCCRRGGYDDLEAPDLTNEKTPLLQPKFNIPTPLLVDETSQKSSDSGDTENSSKQNSNNEYGSMSKEKKSSTSEKRYRKIKRKSKISDSPESLVTNVEEKLINIENKLQGKSIKEAISGKINTIFTEKVKPTINSIIEKVGKKVESTEDEIKKDLDKISRDAALISKLVENEKSTKITADVPVDVEIKSENNSEKTSLNENETQNAAVQEDIKSITLGESQQSPNVKPLSEVIVSQVSVPDLQQIKRNEQTPDMKTSTEDRVATEKLIESTRNKKDIDVKNILETVVTSPTDTKTSINESKLKFLGLEKEDKNVEKVEKVEKVVTDEAIGTDKKIENEEDDVEVIEEIIYIDGTEGDEGEEEIIEEIIETTVVEDSPDESTPGKTKVTVRTTRKISSSSLPGEVKTIEETVVTDGIPENEEKPSGFQFGVGKSGISMSVGDNKMEIGKSGLNFTRSKSKSPKNVEGDEPDKRDTKSPEKSKKSMSMPKIFKRSISQPSDDDIQEADESAAAKKLPRTGSGLLKLGKSRSKPTLVLKTGDVTMDADAMSNFMDNERNASRISPNVGPGELDLKVGDKGVAASVVVRKTSTTTSGGKDSPVTTETLDIITPVDLGFGSDRGGQSTKNAEAKSNAKTKREKKDKTKLTTITRPF</sequence>
<feature type="compositionally biased region" description="Basic and acidic residues" evidence="3">
    <location>
        <begin position="959"/>
        <end position="969"/>
    </location>
</feature>
<feature type="compositionally biased region" description="Basic and acidic residues" evidence="3">
    <location>
        <begin position="1356"/>
        <end position="1375"/>
    </location>
</feature>
<feature type="compositionally biased region" description="Basic and acidic residues" evidence="3">
    <location>
        <begin position="280"/>
        <end position="292"/>
    </location>
</feature>
<evidence type="ECO:0000313" key="6">
    <source>
        <dbReference type="EMBL" id="CAI6365348.1"/>
    </source>
</evidence>
<feature type="region of interest" description="Disordered" evidence="3">
    <location>
        <begin position="412"/>
        <end position="504"/>
    </location>
</feature>
<dbReference type="EMBL" id="CARXXK010000004">
    <property type="protein sequence ID" value="CAI6365348.1"/>
    <property type="molecule type" value="Genomic_DNA"/>
</dbReference>
<feature type="compositionally biased region" description="Polar residues" evidence="3">
    <location>
        <begin position="684"/>
        <end position="699"/>
    </location>
</feature>
<feature type="signal peptide" evidence="4">
    <location>
        <begin position="1"/>
        <end position="29"/>
    </location>
</feature>
<feature type="region of interest" description="Disordered" evidence="3">
    <location>
        <begin position="932"/>
        <end position="977"/>
    </location>
</feature>
<feature type="compositionally biased region" description="Polar residues" evidence="3">
    <location>
        <begin position="656"/>
        <end position="674"/>
    </location>
</feature>
<protein>
    <recommendedName>
        <fullName evidence="5">MRH domain-containing protein</fullName>
    </recommendedName>
</protein>
<feature type="compositionally biased region" description="Basic and acidic residues" evidence="3">
    <location>
        <begin position="302"/>
        <end position="316"/>
    </location>
</feature>
<feature type="region of interest" description="Disordered" evidence="3">
    <location>
        <begin position="280"/>
        <end position="353"/>
    </location>
</feature>
<evidence type="ECO:0000256" key="3">
    <source>
        <dbReference type="SAM" id="MobiDB-lite"/>
    </source>
</evidence>
<evidence type="ECO:0000313" key="7">
    <source>
        <dbReference type="Proteomes" id="UP001160148"/>
    </source>
</evidence>
<feature type="region of interest" description="Disordered" evidence="3">
    <location>
        <begin position="1267"/>
        <end position="1424"/>
    </location>
</feature>
<feature type="compositionally biased region" description="Polar residues" evidence="3">
    <location>
        <begin position="486"/>
        <end position="504"/>
    </location>
</feature>
<dbReference type="PROSITE" id="PS51914">
    <property type="entry name" value="MRH"/>
    <property type="match status" value="1"/>
</dbReference>
<keyword evidence="1 4" id="KW-0732">Signal</keyword>
<feature type="compositionally biased region" description="Acidic residues" evidence="3">
    <location>
        <begin position="1392"/>
        <end position="1401"/>
    </location>
</feature>
<feature type="compositionally biased region" description="Low complexity" evidence="3">
    <location>
        <begin position="646"/>
        <end position="655"/>
    </location>
</feature>
<dbReference type="Gene3D" id="2.70.130.10">
    <property type="entry name" value="Mannose-6-phosphate receptor binding domain"/>
    <property type="match status" value="1"/>
</dbReference>
<proteinExistence type="predicted"/>
<feature type="compositionally biased region" description="Polar residues" evidence="3">
    <location>
        <begin position="546"/>
        <end position="561"/>
    </location>
</feature>
<feature type="compositionally biased region" description="Low complexity" evidence="3">
    <location>
        <begin position="700"/>
        <end position="716"/>
    </location>
</feature>
<dbReference type="InterPro" id="IPR044865">
    <property type="entry name" value="MRH_dom"/>
</dbReference>
<comment type="caution">
    <text evidence="6">The sequence shown here is derived from an EMBL/GenBank/DDBJ whole genome shotgun (WGS) entry which is preliminary data.</text>
</comment>